<gene>
    <name evidence="3" type="ORF">C480_14995</name>
</gene>
<dbReference type="PATRIC" id="fig|1227491.4.peg.3079"/>
<dbReference type="PANTHER" id="PTHR33993:SF2">
    <property type="entry name" value="VOC DOMAIN-CONTAINING PROTEIN"/>
    <property type="match status" value="1"/>
</dbReference>
<dbReference type="RefSeq" id="WP_006666421.1">
    <property type="nucleotide sequence ID" value="NZ_AOIP01000032.1"/>
</dbReference>
<dbReference type="InterPro" id="IPR037523">
    <property type="entry name" value="VOC_core"/>
</dbReference>
<dbReference type="OrthoDB" id="134577at2157"/>
<evidence type="ECO:0000256" key="1">
    <source>
        <dbReference type="SAM" id="MobiDB-lite"/>
    </source>
</evidence>
<dbReference type="SUPFAM" id="SSF54593">
    <property type="entry name" value="Glyoxalase/Bleomycin resistance protein/Dihydroxybiphenyl dioxygenase"/>
    <property type="match status" value="1"/>
</dbReference>
<dbReference type="PANTHER" id="PTHR33993">
    <property type="entry name" value="GLYOXALASE-RELATED"/>
    <property type="match status" value="1"/>
</dbReference>
<evidence type="ECO:0000313" key="3">
    <source>
        <dbReference type="EMBL" id="ELZ03682.1"/>
    </source>
</evidence>
<evidence type="ECO:0000313" key="4">
    <source>
        <dbReference type="Proteomes" id="UP000011591"/>
    </source>
</evidence>
<sequence length="139" mass="15088">MTHALSWFEIPSTDFDRAVEFYSTVLDRDIDLYSPEEDEAEAPSGRAGMFDSDEGEVGGMIIETDEFTTDNGATITYTPTDTGLVVYLNVNGDLDDAIDRVESGGGDVLIPKEPIPEMSGHYAVITDSEGNRVGLLSDE</sequence>
<dbReference type="InterPro" id="IPR004360">
    <property type="entry name" value="Glyas_Fos-R_dOase_dom"/>
</dbReference>
<dbReference type="Gene3D" id="3.10.180.10">
    <property type="entry name" value="2,3-Dihydroxybiphenyl 1,2-Dioxygenase, domain 1"/>
    <property type="match status" value="1"/>
</dbReference>
<protein>
    <submittedName>
        <fullName evidence="3">Lactoylglutathione lyase family protein</fullName>
    </submittedName>
</protein>
<dbReference type="AlphaFoldDB" id="M0AZD6"/>
<dbReference type="CDD" id="cd07247">
    <property type="entry name" value="SgaA_N_like"/>
    <property type="match status" value="1"/>
</dbReference>
<feature type="domain" description="VOC" evidence="2">
    <location>
        <begin position="4"/>
        <end position="138"/>
    </location>
</feature>
<accession>M0AZD6</accession>
<keyword evidence="3" id="KW-0456">Lyase</keyword>
<dbReference type="InterPro" id="IPR029068">
    <property type="entry name" value="Glyas_Bleomycin-R_OHBP_Dase"/>
</dbReference>
<evidence type="ECO:0000259" key="2">
    <source>
        <dbReference type="PROSITE" id="PS51819"/>
    </source>
</evidence>
<name>M0AZD6_9EURY</name>
<dbReference type="Proteomes" id="UP000011591">
    <property type="component" value="Unassembled WGS sequence"/>
</dbReference>
<proteinExistence type="predicted"/>
<dbReference type="Pfam" id="PF00903">
    <property type="entry name" value="Glyoxalase"/>
    <property type="match status" value="1"/>
</dbReference>
<feature type="region of interest" description="Disordered" evidence="1">
    <location>
        <begin position="34"/>
        <end position="54"/>
    </location>
</feature>
<dbReference type="PROSITE" id="PS51819">
    <property type="entry name" value="VOC"/>
    <property type="match status" value="1"/>
</dbReference>
<comment type="caution">
    <text evidence="3">The sequence shown here is derived from an EMBL/GenBank/DDBJ whole genome shotgun (WGS) entry which is preliminary data.</text>
</comment>
<dbReference type="EMBL" id="AOIP01000032">
    <property type="protein sequence ID" value="ELZ03682.1"/>
    <property type="molecule type" value="Genomic_DNA"/>
</dbReference>
<organism evidence="3 4">
    <name type="scientific">Natrialba aegyptia DSM 13077</name>
    <dbReference type="NCBI Taxonomy" id="1227491"/>
    <lineage>
        <taxon>Archaea</taxon>
        <taxon>Methanobacteriati</taxon>
        <taxon>Methanobacteriota</taxon>
        <taxon>Stenosarchaea group</taxon>
        <taxon>Halobacteria</taxon>
        <taxon>Halobacteriales</taxon>
        <taxon>Natrialbaceae</taxon>
        <taxon>Natrialba</taxon>
    </lineage>
</organism>
<reference evidence="3 4" key="1">
    <citation type="journal article" date="2014" name="PLoS Genet.">
        <title>Phylogenetically driven sequencing of extremely halophilic archaea reveals strategies for static and dynamic osmo-response.</title>
        <authorList>
            <person name="Becker E.A."/>
            <person name="Seitzer P.M."/>
            <person name="Tritt A."/>
            <person name="Larsen D."/>
            <person name="Krusor M."/>
            <person name="Yao A.I."/>
            <person name="Wu D."/>
            <person name="Madern D."/>
            <person name="Eisen J.A."/>
            <person name="Darling A.E."/>
            <person name="Facciotti M.T."/>
        </authorList>
    </citation>
    <scope>NUCLEOTIDE SEQUENCE [LARGE SCALE GENOMIC DNA]</scope>
    <source>
        <strain evidence="3 4">DSM 13077</strain>
    </source>
</reference>
<dbReference type="InterPro" id="IPR052164">
    <property type="entry name" value="Anthracycline_SecMetBiosynth"/>
</dbReference>
<dbReference type="GO" id="GO:0016829">
    <property type="term" value="F:lyase activity"/>
    <property type="evidence" value="ECO:0007669"/>
    <property type="project" value="UniProtKB-KW"/>
</dbReference>
<keyword evidence="4" id="KW-1185">Reference proteome</keyword>